<proteinExistence type="predicted"/>
<keyword evidence="1" id="KW-0732">Signal</keyword>
<evidence type="ECO:0000313" key="3">
    <source>
        <dbReference type="Proteomes" id="UP000237423"/>
    </source>
</evidence>
<feature type="signal peptide" evidence="1">
    <location>
        <begin position="1"/>
        <end position="20"/>
    </location>
</feature>
<dbReference type="AlphaFoldDB" id="A0A2S5CQI6"/>
<dbReference type="EMBL" id="PGFZ01000001">
    <property type="protein sequence ID" value="POZ53046.1"/>
    <property type="molecule type" value="Genomic_DNA"/>
</dbReference>
<sequence>MKTVITLAAFGLVAVLNGCASSPMGGRAAANQPAPSIKTVAEQIAAREAIGMLGNRMGVTPAAAQTPKLVNILVQQLGISHQQALGGAGSIFSLAKRSMNPTSFGKVSQAVPEITQLLSAAPALGNSGGLLGAAATALGSGSELGNLAMLAGSFQQLGLNSSMVSRFIPVILQYVQAQGGASTMGLLQAALMP</sequence>
<dbReference type="Pfam" id="PF11075">
    <property type="entry name" value="DUF2780"/>
    <property type="match status" value="1"/>
</dbReference>
<protein>
    <recommendedName>
        <fullName evidence="4">DUF2780 domain-containing protein</fullName>
    </recommendedName>
</protein>
<dbReference type="Proteomes" id="UP000237423">
    <property type="component" value="Unassembled WGS sequence"/>
</dbReference>
<dbReference type="InterPro" id="IPR021302">
    <property type="entry name" value="DUF2780_VcgC/VcgE"/>
</dbReference>
<reference evidence="2 3" key="1">
    <citation type="submission" date="2017-11" db="EMBL/GenBank/DDBJ databases">
        <title>Draft Genome Sequence of Methylobacter psychrotolerans Sph1T, an Obligate Methanotroph from Low-Temperature Environments.</title>
        <authorList>
            <person name="Oshkin I.Y."/>
            <person name="Miroshnikov K."/>
            <person name="Belova S.E."/>
            <person name="Korzhenkov A."/>
            <person name="Toshchakov S.V."/>
            <person name="Dedysh S.N."/>
        </authorList>
    </citation>
    <scope>NUCLEOTIDE SEQUENCE [LARGE SCALE GENOMIC DNA]</scope>
    <source>
        <strain evidence="2 3">Sph1</strain>
    </source>
</reference>
<feature type="chain" id="PRO_5015598431" description="DUF2780 domain-containing protein" evidence="1">
    <location>
        <begin position="21"/>
        <end position="193"/>
    </location>
</feature>
<evidence type="ECO:0000313" key="2">
    <source>
        <dbReference type="EMBL" id="POZ53046.1"/>
    </source>
</evidence>
<comment type="caution">
    <text evidence="2">The sequence shown here is derived from an EMBL/GenBank/DDBJ whole genome shotgun (WGS) entry which is preliminary data.</text>
</comment>
<accession>A0A2S5CQI6</accession>
<gene>
    <name evidence="2" type="ORF">AADEFJLK_00055</name>
</gene>
<organism evidence="2 3">
    <name type="scientific">Methylovulum psychrotolerans</name>
    <dbReference type="NCBI Taxonomy" id="1704499"/>
    <lineage>
        <taxon>Bacteria</taxon>
        <taxon>Pseudomonadati</taxon>
        <taxon>Pseudomonadota</taxon>
        <taxon>Gammaproteobacteria</taxon>
        <taxon>Methylococcales</taxon>
        <taxon>Methylococcaceae</taxon>
        <taxon>Methylovulum</taxon>
    </lineage>
</organism>
<dbReference type="RefSeq" id="WP_249027944.1">
    <property type="nucleotide sequence ID" value="NZ_JAGVVN010000003.1"/>
</dbReference>
<evidence type="ECO:0000256" key="1">
    <source>
        <dbReference type="SAM" id="SignalP"/>
    </source>
</evidence>
<name>A0A2S5CQI6_9GAMM</name>
<evidence type="ECO:0008006" key="4">
    <source>
        <dbReference type="Google" id="ProtNLM"/>
    </source>
</evidence>